<keyword evidence="3" id="KW-1185">Reference proteome</keyword>
<feature type="compositionally biased region" description="Low complexity" evidence="1">
    <location>
        <begin position="343"/>
        <end position="352"/>
    </location>
</feature>
<evidence type="ECO:0000256" key="1">
    <source>
        <dbReference type="SAM" id="MobiDB-lite"/>
    </source>
</evidence>
<comment type="caution">
    <text evidence="2">The sequence shown here is derived from an EMBL/GenBank/DDBJ whole genome shotgun (WGS) entry which is preliminary data.</text>
</comment>
<feature type="compositionally biased region" description="Basic and acidic residues" evidence="1">
    <location>
        <begin position="1"/>
        <end position="30"/>
    </location>
</feature>
<proteinExistence type="predicted"/>
<feature type="region of interest" description="Disordered" evidence="1">
    <location>
        <begin position="1"/>
        <end position="66"/>
    </location>
</feature>
<feature type="compositionally biased region" description="Basic and acidic residues" evidence="1">
    <location>
        <begin position="324"/>
        <end position="341"/>
    </location>
</feature>
<feature type="compositionally biased region" description="Basic and acidic residues" evidence="1">
    <location>
        <begin position="38"/>
        <end position="62"/>
    </location>
</feature>
<organism evidence="2 3">
    <name type="scientific">Phytophthora fragariaefolia</name>
    <dbReference type="NCBI Taxonomy" id="1490495"/>
    <lineage>
        <taxon>Eukaryota</taxon>
        <taxon>Sar</taxon>
        <taxon>Stramenopiles</taxon>
        <taxon>Oomycota</taxon>
        <taxon>Peronosporomycetes</taxon>
        <taxon>Peronosporales</taxon>
        <taxon>Peronosporaceae</taxon>
        <taxon>Phytophthora</taxon>
    </lineage>
</organism>
<evidence type="ECO:0000313" key="3">
    <source>
        <dbReference type="Proteomes" id="UP001165121"/>
    </source>
</evidence>
<dbReference type="EMBL" id="BSXT01001532">
    <property type="protein sequence ID" value="GMF43393.1"/>
    <property type="molecule type" value="Genomic_DNA"/>
</dbReference>
<feature type="compositionally biased region" description="Basic and acidic residues" evidence="1">
    <location>
        <begin position="247"/>
        <end position="268"/>
    </location>
</feature>
<dbReference type="Proteomes" id="UP001165121">
    <property type="component" value="Unassembled WGS sequence"/>
</dbReference>
<protein>
    <submittedName>
        <fullName evidence="2">Unnamed protein product</fullName>
    </submittedName>
</protein>
<gene>
    <name evidence="2" type="ORF">Pfra01_001465700</name>
</gene>
<dbReference type="AlphaFoldDB" id="A0A9W7CVB4"/>
<name>A0A9W7CVB4_9STRA</name>
<evidence type="ECO:0000313" key="2">
    <source>
        <dbReference type="EMBL" id="GMF43393.1"/>
    </source>
</evidence>
<feature type="region of interest" description="Disordered" evidence="1">
    <location>
        <begin position="247"/>
        <end position="352"/>
    </location>
</feature>
<accession>A0A9W7CVB4</accession>
<sequence>MGQNHRHADAHHEANESHRSVHGHAGSERRKPLHRREAHHEQPNAARDDTNPQRAKPERTRCEIVVNHRRPPAVVEEIHDRLPARGERVAVDADVDVGPLVDVLHDVPQAAEDALGHAGETREPAVVLFAGAALGHVRHGPERLQHGHNERAEADGAEARGERAVERADRGLARVGLVPPGGDDARRGAREHVLHDLLPPVDAHEHVEEREVRREADAEAAVAAAAAGEVDLAVAVRVGLDEELVHAERGQRPERHPRELLQHEREGQGEDAGVGLQRGARGPEVGGREADAALHGEDVPDVDGGQDEQHERRPRVHAQGGGREAQHQRDVEPQRHADHGRGVRQQQPQPGQ</sequence>
<feature type="compositionally biased region" description="Basic and acidic residues" evidence="1">
    <location>
        <begin position="286"/>
        <end position="298"/>
    </location>
</feature>
<reference evidence="2" key="1">
    <citation type="submission" date="2023-04" db="EMBL/GenBank/DDBJ databases">
        <title>Phytophthora fragariaefolia NBRC 109709.</title>
        <authorList>
            <person name="Ichikawa N."/>
            <person name="Sato H."/>
            <person name="Tonouchi N."/>
        </authorList>
    </citation>
    <scope>NUCLEOTIDE SEQUENCE</scope>
    <source>
        <strain evidence="2">NBRC 109709</strain>
    </source>
</reference>